<feature type="domain" description="3-hydroxyisobutyrate dehydrogenase-like NAD-binding" evidence="2">
    <location>
        <begin position="457"/>
        <end position="506"/>
    </location>
</feature>
<dbReference type="PANTHER" id="PTHR43060:SF17">
    <property type="entry name" value="L-THREONATE DEHYDROGENASE"/>
    <property type="match status" value="1"/>
</dbReference>
<dbReference type="SUPFAM" id="SSF48179">
    <property type="entry name" value="6-phosphogluconate dehydrogenase C-terminal domain-like"/>
    <property type="match status" value="2"/>
</dbReference>
<dbReference type="InterPro" id="IPR002204">
    <property type="entry name" value="3-OH-isobutyrate_DH-rel_CS"/>
</dbReference>
<dbReference type="InterPro" id="IPR036291">
    <property type="entry name" value="NAD(P)-bd_dom_sf"/>
</dbReference>
<gene>
    <name evidence="3" type="ORF">DCAF_LOCUS22291</name>
</gene>
<dbReference type="InterPro" id="IPR006115">
    <property type="entry name" value="6PGDH_NADP-bd"/>
</dbReference>
<dbReference type="SUPFAM" id="SSF51735">
    <property type="entry name" value="NAD(P)-binding Rossmann-fold domains"/>
    <property type="match status" value="2"/>
</dbReference>
<name>A0AAV1SDN0_9ROSI</name>
<dbReference type="GO" id="GO:0016616">
    <property type="term" value="F:oxidoreductase activity, acting on the CH-OH group of donors, NAD or NADP as acceptor"/>
    <property type="evidence" value="ECO:0007669"/>
    <property type="project" value="UniProtKB-ARBA"/>
</dbReference>
<dbReference type="Proteomes" id="UP001314170">
    <property type="component" value="Unassembled WGS sequence"/>
</dbReference>
<dbReference type="PROSITE" id="PS00895">
    <property type="entry name" value="3_HYDROXYISOBUT_DH"/>
    <property type="match status" value="1"/>
</dbReference>
<accession>A0AAV1SDN0</accession>
<evidence type="ECO:0000259" key="2">
    <source>
        <dbReference type="Pfam" id="PF14833"/>
    </source>
</evidence>
<dbReference type="EMBL" id="CAWUPB010001176">
    <property type="protein sequence ID" value="CAK7349571.1"/>
    <property type="molecule type" value="Genomic_DNA"/>
</dbReference>
<feature type="domain" description="6-phosphogluconate dehydrogenase NADP-binding" evidence="1">
    <location>
        <begin position="292"/>
        <end position="451"/>
    </location>
</feature>
<sequence>MSKQTYMLCIEPRVRTDVAALVVLLSHEDQINDVMLGQQGVLAGLQQGSVIILRSTILLSRIRNLEKRLTEGRVRAYLIDAYVSRGMSEVLNGRIMIACSGSSKAIAKAQPALSDEIHFMNCSCFIGASHQLPFWEVGGGSKTKMVNELLEGIHLVASVEATSLAVQVGIHPWIFYDIVANSSGNSWVFKTYVPQFLRGNTETNSHGTLVQNLGMVLDMAKTLTFPLPLLAVAHEQLIFGTSYGQGDDNDVKLLQVCQKFLRVNIQDAASAESYCPEQLAGQFKAKSSSVKRVGFIGLGAMGFFMATHLLNSNFSVVGYDVCEPILTRFADAGGLIANSSAEASKDVDVLVIMVVNEDQVEDVLYRDLGAVQALPSGASIVLSSTLPPGFVSQLDRRLQNKGQGLKLVDTPVSGGVKKAANGTLTIMASGTDEALQCTASVLSALSEKLYVIKGGCGAGSGAKMVNQLLAGVHLTSAAEAMAFGARLGLNTRMLFDFIMNNRGASCLSFKPFTLYAGVVCRESSSRKVPVHITAVAHQLFLAGSAAGWGRQDDAAVVKVYQTFTGVKVKGKLWGNHEKPPLYTTCSFAPLRFKNHYTFHPQVMGLRFLSV</sequence>
<dbReference type="Pfam" id="PF14833">
    <property type="entry name" value="NAD_binding_11"/>
    <property type="match status" value="2"/>
</dbReference>
<feature type="domain" description="3-hydroxyisobutyrate dehydrogenase-like NAD-binding" evidence="2">
    <location>
        <begin position="138"/>
        <end position="255"/>
    </location>
</feature>
<dbReference type="GO" id="GO:0050661">
    <property type="term" value="F:NADP binding"/>
    <property type="evidence" value="ECO:0007669"/>
    <property type="project" value="InterPro"/>
</dbReference>
<protein>
    <recommendedName>
        <fullName evidence="5">3-hydroxyisobutyrate dehydrogenase</fullName>
    </recommendedName>
</protein>
<dbReference type="InterPro" id="IPR029154">
    <property type="entry name" value="HIBADH-like_NADP-bd"/>
</dbReference>
<keyword evidence="4" id="KW-1185">Reference proteome</keyword>
<dbReference type="GO" id="GO:0051287">
    <property type="term" value="F:NAD binding"/>
    <property type="evidence" value="ECO:0007669"/>
    <property type="project" value="InterPro"/>
</dbReference>
<organism evidence="3 4">
    <name type="scientific">Dovyalis caffra</name>
    <dbReference type="NCBI Taxonomy" id="77055"/>
    <lineage>
        <taxon>Eukaryota</taxon>
        <taxon>Viridiplantae</taxon>
        <taxon>Streptophyta</taxon>
        <taxon>Embryophyta</taxon>
        <taxon>Tracheophyta</taxon>
        <taxon>Spermatophyta</taxon>
        <taxon>Magnoliopsida</taxon>
        <taxon>eudicotyledons</taxon>
        <taxon>Gunneridae</taxon>
        <taxon>Pentapetalae</taxon>
        <taxon>rosids</taxon>
        <taxon>fabids</taxon>
        <taxon>Malpighiales</taxon>
        <taxon>Salicaceae</taxon>
        <taxon>Flacourtieae</taxon>
        <taxon>Dovyalis</taxon>
    </lineage>
</organism>
<dbReference type="PANTHER" id="PTHR43060">
    <property type="entry name" value="3-HYDROXYISOBUTYRATE DEHYDROGENASE-LIKE 1, MITOCHONDRIAL-RELATED"/>
    <property type="match status" value="1"/>
</dbReference>
<feature type="domain" description="6-phosphogluconate dehydrogenase NADP-binding" evidence="1">
    <location>
        <begin position="19"/>
        <end position="114"/>
    </location>
</feature>
<evidence type="ECO:0000259" key="1">
    <source>
        <dbReference type="Pfam" id="PF03446"/>
    </source>
</evidence>
<evidence type="ECO:0000313" key="4">
    <source>
        <dbReference type="Proteomes" id="UP001314170"/>
    </source>
</evidence>
<dbReference type="Gene3D" id="3.40.50.720">
    <property type="entry name" value="NAD(P)-binding Rossmann-like Domain"/>
    <property type="match status" value="2"/>
</dbReference>
<reference evidence="3 4" key="1">
    <citation type="submission" date="2024-01" db="EMBL/GenBank/DDBJ databases">
        <authorList>
            <person name="Waweru B."/>
        </authorList>
    </citation>
    <scope>NUCLEOTIDE SEQUENCE [LARGE SCALE GENOMIC DNA]</scope>
</reference>
<dbReference type="Pfam" id="PF03446">
    <property type="entry name" value="NAD_binding_2"/>
    <property type="match status" value="2"/>
</dbReference>
<dbReference type="InterPro" id="IPR008927">
    <property type="entry name" value="6-PGluconate_DH-like_C_sf"/>
</dbReference>
<dbReference type="Gene3D" id="1.10.1040.10">
    <property type="entry name" value="N-(1-d-carboxylethyl)-l-norvaline Dehydrogenase, domain 2"/>
    <property type="match status" value="3"/>
</dbReference>
<dbReference type="AlphaFoldDB" id="A0AAV1SDN0"/>
<evidence type="ECO:0008006" key="5">
    <source>
        <dbReference type="Google" id="ProtNLM"/>
    </source>
</evidence>
<dbReference type="InterPro" id="IPR013328">
    <property type="entry name" value="6PGD_dom2"/>
</dbReference>
<proteinExistence type="predicted"/>
<comment type="caution">
    <text evidence="3">The sequence shown here is derived from an EMBL/GenBank/DDBJ whole genome shotgun (WGS) entry which is preliminary data.</text>
</comment>
<evidence type="ECO:0000313" key="3">
    <source>
        <dbReference type="EMBL" id="CAK7349571.1"/>
    </source>
</evidence>